<evidence type="ECO:0000256" key="5">
    <source>
        <dbReference type="ARBA" id="ARBA00013958"/>
    </source>
</evidence>
<accession>A0ABW5DG17</accession>
<evidence type="ECO:0000256" key="10">
    <source>
        <dbReference type="ARBA" id="ARBA00022801"/>
    </source>
</evidence>
<keyword evidence="12" id="KW-0346">Stress response</keyword>
<evidence type="ECO:0000256" key="11">
    <source>
        <dbReference type="ARBA" id="ARBA00022825"/>
    </source>
</evidence>
<dbReference type="Proteomes" id="UP001597373">
    <property type="component" value="Unassembled WGS sequence"/>
</dbReference>
<keyword evidence="6" id="KW-0645">Protease</keyword>
<evidence type="ECO:0000256" key="4">
    <source>
        <dbReference type="ARBA" id="ARBA00013035"/>
    </source>
</evidence>
<dbReference type="CDD" id="cd10839">
    <property type="entry name" value="cpPDZ1_DegP-like"/>
    <property type="match status" value="1"/>
</dbReference>
<organism evidence="16 17">
    <name type="scientific">Chelativorans composti</name>
    <dbReference type="NCBI Taxonomy" id="768533"/>
    <lineage>
        <taxon>Bacteria</taxon>
        <taxon>Pseudomonadati</taxon>
        <taxon>Pseudomonadota</taxon>
        <taxon>Alphaproteobacteria</taxon>
        <taxon>Hyphomicrobiales</taxon>
        <taxon>Phyllobacteriaceae</taxon>
        <taxon>Chelativorans</taxon>
    </lineage>
</organism>
<dbReference type="Pfam" id="PF13180">
    <property type="entry name" value="PDZ_2"/>
    <property type="match status" value="2"/>
</dbReference>
<evidence type="ECO:0000313" key="17">
    <source>
        <dbReference type="Proteomes" id="UP001597373"/>
    </source>
</evidence>
<dbReference type="Pfam" id="PF13365">
    <property type="entry name" value="Trypsin_2"/>
    <property type="match status" value="1"/>
</dbReference>
<dbReference type="SUPFAM" id="SSF50156">
    <property type="entry name" value="PDZ domain-like"/>
    <property type="match status" value="2"/>
</dbReference>
<dbReference type="EMBL" id="JBHUIR010000029">
    <property type="protein sequence ID" value="MFD2259857.1"/>
    <property type="molecule type" value="Genomic_DNA"/>
</dbReference>
<dbReference type="PROSITE" id="PS50106">
    <property type="entry name" value="PDZ"/>
    <property type="match status" value="2"/>
</dbReference>
<dbReference type="Gene3D" id="2.30.42.10">
    <property type="match status" value="2"/>
</dbReference>
<evidence type="ECO:0000256" key="14">
    <source>
        <dbReference type="SAM" id="MobiDB-lite"/>
    </source>
</evidence>
<dbReference type="EC" id="3.4.21.107" evidence="4"/>
<name>A0ABW5DG17_9HYPH</name>
<evidence type="ECO:0000256" key="2">
    <source>
        <dbReference type="ARBA" id="ARBA00004418"/>
    </source>
</evidence>
<keyword evidence="9" id="KW-0574">Periplasm</keyword>
<dbReference type="GO" id="GO:0016787">
    <property type="term" value="F:hydrolase activity"/>
    <property type="evidence" value="ECO:0007669"/>
    <property type="project" value="UniProtKB-KW"/>
</dbReference>
<evidence type="ECO:0000259" key="15">
    <source>
        <dbReference type="PROSITE" id="PS50106"/>
    </source>
</evidence>
<dbReference type="Gene3D" id="2.40.10.120">
    <property type="match status" value="1"/>
</dbReference>
<dbReference type="PANTHER" id="PTHR22939:SF130">
    <property type="entry name" value="PERIPLASMIC SERINE ENDOPROTEASE DEGP-LIKE-RELATED"/>
    <property type="match status" value="1"/>
</dbReference>
<dbReference type="SMART" id="SM00228">
    <property type="entry name" value="PDZ"/>
    <property type="match status" value="2"/>
</dbReference>
<dbReference type="InterPro" id="IPR001940">
    <property type="entry name" value="Peptidase_S1C"/>
</dbReference>
<evidence type="ECO:0000256" key="12">
    <source>
        <dbReference type="ARBA" id="ARBA00023016"/>
    </source>
</evidence>
<dbReference type="PRINTS" id="PR00834">
    <property type="entry name" value="PROTEASES2C"/>
</dbReference>
<evidence type="ECO:0000256" key="7">
    <source>
        <dbReference type="ARBA" id="ARBA00022729"/>
    </source>
</evidence>
<keyword evidence="11" id="KW-0720">Serine protease</keyword>
<evidence type="ECO:0000313" key="16">
    <source>
        <dbReference type="EMBL" id="MFD2259857.1"/>
    </source>
</evidence>
<comment type="caution">
    <text evidence="16">The sequence shown here is derived from an EMBL/GenBank/DDBJ whole genome shotgun (WGS) entry which is preliminary data.</text>
</comment>
<evidence type="ECO:0000256" key="3">
    <source>
        <dbReference type="ARBA" id="ARBA00010541"/>
    </source>
</evidence>
<protein>
    <recommendedName>
        <fullName evidence="5">Probable periplasmic serine endoprotease DegP-like</fullName>
        <ecNumber evidence="4">3.4.21.107</ecNumber>
    </recommendedName>
    <alternativeName>
        <fullName evidence="13">Protease Do</fullName>
    </alternativeName>
</protein>
<dbReference type="RefSeq" id="WP_345097697.1">
    <property type="nucleotide sequence ID" value="NZ_BAABGS010000008.1"/>
</dbReference>
<keyword evidence="8" id="KW-0677">Repeat</keyword>
<reference evidence="17" key="1">
    <citation type="journal article" date="2019" name="Int. J. Syst. Evol. Microbiol.">
        <title>The Global Catalogue of Microorganisms (GCM) 10K type strain sequencing project: providing services to taxonomists for standard genome sequencing and annotation.</title>
        <authorList>
            <consortium name="The Broad Institute Genomics Platform"/>
            <consortium name="The Broad Institute Genome Sequencing Center for Infectious Disease"/>
            <person name="Wu L."/>
            <person name="Ma J."/>
        </authorList>
    </citation>
    <scope>NUCLEOTIDE SEQUENCE [LARGE SCALE GENOMIC DNA]</scope>
    <source>
        <strain evidence="17">KCTC 23707</strain>
    </source>
</reference>
<evidence type="ECO:0000256" key="9">
    <source>
        <dbReference type="ARBA" id="ARBA00022764"/>
    </source>
</evidence>
<comment type="catalytic activity">
    <reaction evidence="1">
        <text>Acts on substrates that are at least partially unfolded. The cleavage site P1 residue is normally between a pair of hydrophobic residues, such as Val-|-Val.</text>
        <dbReference type="EC" id="3.4.21.107"/>
    </reaction>
</comment>
<sequence>MNSEKIKFRTRKSLIATVATLALAGAVGLGAVGTGVAPVFADPVKLSKPIDTPSFADVVELVSPAVVSVRVSSTEPDRDMAMAPFPGFPGFEDLPRDHPLRRFFDQFRGEQNQRGARPPRRERGPQKPRPVAQGSGFFISEDGYLVTNNHVVEGGSEYTIVLNDGTELKAELVGADPRTDLAVLKAQADRKFTYVEFADDSKMRVGDWVVAVGNPFGLGGTVTAGIISARGRDIGASFYDDFIQIDAAVNRGNSGGPTFNLAGEVVGVNTAIFSPSGGNVGIAFAIPAGLAKNVVEDLIKDGAVERGWLGVQIADVSKEIAESVGLAEAKGALINDVNDGEPAEKGGIKAGDIIVSVNGETVSSSRDLARKIGSQKPGAEVEIGLWRNGKSETLTVKLGKMPGNDQMAKASPRDRNQSEATVTNFGLSVTPAEDGEGVLVTDVEPDSEAEAAGIMPGDVIKAVNSKQVASAKDIQDAAEEARKAGRSRVFVQIVRDNANRFVTLPIS</sequence>
<feature type="domain" description="PDZ" evidence="15">
    <location>
        <begin position="395"/>
        <end position="497"/>
    </location>
</feature>
<proteinExistence type="inferred from homology"/>
<feature type="domain" description="PDZ" evidence="15">
    <location>
        <begin position="298"/>
        <end position="364"/>
    </location>
</feature>
<dbReference type="InterPro" id="IPR036034">
    <property type="entry name" value="PDZ_sf"/>
</dbReference>
<evidence type="ECO:0000256" key="8">
    <source>
        <dbReference type="ARBA" id="ARBA00022737"/>
    </source>
</evidence>
<evidence type="ECO:0000256" key="1">
    <source>
        <dbReference type="ARBA" id="ARBA00001772"/>
    </source>
</evidence>
<keyword evidence="10 16" id="KW-0378">Hydrolase</keyword>
<dbReference type="NCBIfam" id="TIGR02037">
    <property type="entry name" value="degP_htrA_DO"/>
    <property type="match status" value="1"/>
</dbReference>
<dbReference type="SUPFAM" id="SSF50494">
    <property type="entry name" value="Trypsin-like serine proteases"/>
    <property type="match status" value="1"/>
</dbReference>
<dbReference type="PANTHER" id="PTHR22939">
    <property type="entry name" value="SERINE PROTEASE FAMILY S1C HTRA-RELATED"/>
    <property type="match status" value="1"/>
</dbReference>
<comment type="subcellular location">
    <subcellularLocation>
        <location evidence="2">Periplasm</location>
    </subcellularLocation>
</comment>
<evidence type="ECO:0000256" key="13">
    <source>
        <dbReference type="ARBA" id="ARBA00032850"/>
    </source>
</evidence>
<comment type="similarity">
    <text evidence="3">Belongs to the peptidase S1C family.</text>
</comment>
<keyword evidence="7" id="KW-0732">Signal</keyword>
<dbReference type="InterPro" id="IPR009003">
    <property type="entry name" value="Peptidase_S1_PA"/>
</dbReference>
<dbReference type="InterPro" id="IPR011782">
    <property type="entry name" value="Pept_S1C_Do"/>
</dbReference>
<evidence type="ECO:0000256" key="6">
    <source>
        <dbReference type="ARBA" id="ARBA00022670"/>
    </source>
</evidence>
<gene>
    <name evidence="16" type="ORF">ACFSMZ_08770</name>
</gene>
<keyword evidence="17" id="KW-1185">Reference proteome</keyword>
<feature type="region of interest" description="Disordered" evidence="14">
    <location>
        <begin position="107"/>
        <end position="136"/>
    </location>
</feature>
<dbReference type="InterPro" id="IPR001478">
    <property type="entry name" value="PDZ"/>
</dbReference>